<evidence type="ECO:0000313" key="1">
    <source>
        <dbReference type="EMBL" id="KAK7482487.1"/>
    </source>
</evidence>
<dbReference type="AlphaFoldDB" id="A0ABD0K5X7"/>
<keyword evidence="2" id="KW-1185">Reference proteome</keyword>
<gene>
    <name evidence="1" type="ORF">BaRGS_00026304</name>
</gene>
<sequence>MAASSANLMSECGSELRQSLVCVMNICQAALDADMQTDIMLRCPLLLLLLSLVAIDTAWSKGQKDVMNKKQLTAAVKNIQKQMESRDTPVYLDNGYLLAFRVTPGIGVSVFDTYMRAGYDDDNYVARLTMPCGCTSVDGSQPCDRHYRGKVLDTWSNIDRVRVSLYEGGEEKAFVEFDGNDASFDSWFSKDRLVDSSWTDLSGESQNYFSIAGHTGSVLGRRFYINKSYAGCPNDFGWLALIEADDVCDWGKTSSTPKIFYSPGSSYVNWGKGY</sequence>
<reference evidence="1 2" key="1">
    <citation type="journal article" date="2023" name="Sci. Data">
        <title>Genome assembly of the Korean intertidal mud-creeper Batillaria attramentaria.</title>
        <authorList>
            <person name="Patra A.K."/>
            <person name="Ho P.T."/>
            <person name="Jun S."/>
            <person name="Lee S.J."/>
            <person name="Kim Y."/>
            <person name="Won Y.J."/>
        </authorList>
    </citation>
    <scope>NUCLEOTIDE SEQUENCE [LARGE SCALE GENOMIC DNA]</scope>
    <source>
        <strain evidence="1">Wonlab-2016</strain>
    </source>
</reference>
<proteinExistence type="predicted"/>
<protein>
    <submittedName>
        <fullName evidence="1">Uncharacterized protein</fullName>
    </submittedName>
</protein>
<name>A0ABD0K5X7_9CAEN</name>
<evidence type="ECO:0000313" key="2">
    <source>
        <dbReference type="Proteomes" id="UP001519460"/>
    </source>
</evidence>
<comment type="caution">
    <text evidence="1">The sequence shown here is derived from an EMBL/GenBank/DDBJ whole genome shotgun (WGS) entry which is preliminary data.</text>
</comment>
<accession>A0ABD0K5X7</accession>
<dbReference type="EMBL" id="JACVVK020000244">
    <property type="protein sequence ID" value="KAK7482487.1"/>
    <property type="molecule type" value="Genomic_DNA"/>
</dbReference>
<dbReference type="Proteomes" id="UP001519460">
    <property type="component" value="Unassembled WGS sequence"/>
</dbReference>
<organism evidence="1 2">
    <name type="scientific">Batillaria attramentaria</name>
    <dbReference type="NCBI Taxonomy" id="370345"/>
    <lineage>
        <taxon>Eukaryota</taxon>
        <taxon>Metazoa</taxon>
        <taxon>Spiralia</taxon>
        <taxon>Lophotrochozoa</taxon>
        <taxon>Mollusca</taxon>
        <taxon>Gastropoda</taxon>
        <taxon>Caenogastropoda</taxon>
        <taxon>Sorbeoconcha</taxon>
        <taxon>Cerithioidea</taxon>
        <taxon>Batillariidae</taxon>
        <taxon>Batillaria</taxon>
    </lineage>
</organism>